<evidence type="ECO:0000256" key="1">
    <source>
        <dbReference type="SAM" id="MobiDB-lite"/>
    </source>
</evidence>
<protein>
    <submittedName>
        <fullName evidence="2">RE1-silencing transcription factor</fullName>
    </submittedName>
</protein>
<accession>S7ME58</accession>
<sequence>MEDGPRPTPVPTAALGPTVPFKLVKKANAELMPVGDNNFPDSDGEGLEESPEIKGKPNGLENMELESLELSVAELQPVFEVSAAPEIYSSNKELPPETPGPLRPNPFVVSHANMKQNLKTVCASHQSS</sequence>
<dbReference type="EMBL" id="KE161058">
    <property type="protein sequence ID" value="EPQ01475.1"/>
    <property type="molecule type" value="Genomic_DNA"/>
</dbReference>
<gene>
    <name evidence="2" type="ORF">D623_10004515</name>
</gene>
<dbReference type="AlphaFoldDB" id="S7ME58"/>
<evidence type="ECO:0000313" key="2">
    <source>
        <dbReference type="EMBL" id="EPQ01475.1"/>
    </source>
</evidence>
<feature type="region of interest" description="Disordered" evidence="1">
    <location>
        <begin position="32"/>
        <end position="59"/>
    </location>
</feature>
<evidence type="ECO:0000313" key="3">
    <source>
        <dbReference type="Proteomes" id="UP000052978"/>
    </source>
</evidence>
<dbReference type="Proteomes" id="UP000052978">
    <property type="component" value="Unassembled WGS sequence"/>
</dbReference>
<reference evidence="2 3" key="1">
    <citation type="journal article" date="2013" name="Nat. Commun.">
        <title>Genome analysis reveals insights into physiology and longevity of the Brandt's bat Myotis brandtii.</title>
        <authorList>
            <person name="Seim I."/>
            <person name="Fang X."/>
            <person name="Xiong Z."/>
            <person name="Lobanov A.V."/>
            <person name="Huang Z."/>
            <person name="Ma S."/>
            <person name="Feng Y."/>
            <person name="Turanov A.A."/>
            <person name="Zhu Y."/>
            <person name="Lenz T.L."/>
            <person name="Gerashchenko M.V."/>
            <person name="Fan D."/>
            <person name="Hee Yim S."/>
            <person name="Yao X."/>
            <person name="Jordan D."/>
            <person name="Xiong Y."/>
            <person name="Ma Y."/>
            <person name="Lyapunov A.N."/>
            <person name="Chen G."/>
            <person name="Kulakova O.I."/>
            <person name="Sun Y."/>
            <person name="Lee S.G."/>
            <person name="Bronson R.T."/>
            <person name="Moskalev A.A."/>
            <person name="Sunyaev S.R."/>
            <person name="Zhang G."/>
            <person name="Krogh A."/>
            <person name="Wang J."/>
            <person name="Gladyshev V.N."/>
        </authorList>
    </citation>
    <scope>NUCLEOTIDE SEQUENCE [LARGE SCALE GENOMIC DNA]</scope>
</reference>
<proteinExistence type="predicted"/>
<name>S7ME58_MYOBR</name>
<keyword evidence="3" id="KW-1185">Reference proteome</keyword>
<organism evidence="2 3">
    <name type="scientific">Myotis brandtii</name>
    <name type="common">Brandt's bat</name>
    <dbReference type="NCBI Taxonomy" id="109478"/>
    <lineage>
        <taxon>Eukaryota</taxon>
        <taxon>Metazoa</taxon>
        <taxon>Chordata</taxon>
        <taxon>Craniata</taxon>
        <taxon>Vertebrata</taxon>
        <taxon>Euteleostomi</taxon>
        <taxon>Mammalia</taxon>
        <taxon>Eutheria</taxon>
        <taxon>Laurasiatheria</taxon>
        <taxon>Chiroptera</taxon>
        <taxon>Yangochiroptera</taxon>
        <taxon>Vespertilionidae</taxon>
        <taxon>Myotis</taxon>
    </lineage>
</organism>